<evidence type="ECO:0000313" key="5">
    <source>
        <dbReference type="EMBL" id="OWJ68868.1"/>
    </source>
</evidence>
<dbReference type="OrthoDB" id="7618373at2"/>
<reference evidence="6" key="1">
    <citation type="submission" date="2017-05" db="EMBL/GenBank/DDBJ databases">
        <authorList>
            <person name="Macchi M."/>
            <person name="Festa S."/>
            <person name="Coppotelli B.M."/>
            <person name="Morelli I.S."/>
        </authorList>
    </citation>
    <scope>NUCLEOTIDE SEQUENCE [LARGE SCALE GENOMIC DNA]</scope>
    <source>
        <strain evidence="6">I</strain>
    </source>
</reference>
<dbReference type="InterPro" id="IPR011711">
    <property type="entry name" value="GntR_C"/>
</dbReference>
<dbReference type="InterPro" id="IPR000524">
    <property type="entry name" value="Tscrpt_reg_HTH_GntR"/>
</dbReference>
<dbReference type="SUPFAM" id="SSF48008">
    <property type="entry name" value="GntR ligand-binding domain-like"/>
    <property type="match status" value="1"/>
</dbReference>
<name>A0A211ZU87_9PROT</name>
<dbReference type="CDD" id="cd07377">
    <property type="entry name" value="WHTH_GntR"/>
    <property type="match status" value="1"/>
</dbReference>
<evidence type="ECO:0000256" key="1">
    <source>
        <dbReference type="ARBA" id="ARBA00023015"/>
    </source>
</evidence>
<dbReference type="PANTHER" id="PTHR43537:SF53">
    <property type="entry name" value="HTH-TYPE TRANSCRIPTIONAL REPRESSOR NANR"/>
    <property type="match status" value="1"/>
</dbReference>
<dbReference type="SMART" id="SM00895">
    <property type="entry name" value="FCD"/>
    <property type="match status" value="1"/>
</dbReference>
<keyword evidence="3" id="KW-0804">Transcription</keyword>
<protein>
    <recommendedName>
        <fullName evidence="4">HTH gntR-type domain-containing protein</fullName>
    </recommendedName>
</protein>
<dbReference type="InterPro" id="IPR036390">
    <property type="entry name" value="WH_DNA-bd_sf"/>
</dbReference>
<dbReference type="RefSeq" id="WP_088149313.1">
    <property type="nucleotide sequence ID" value="NZ_NHON01000002.1"/>
</dbReference>
<dbReference type="Pfam" id="PF07729">
    <property type="entry name" value="FCD"/>
    <property type="match status" value="1"/>
</dbReference>
<dbReference type="PANTHER" id="PTHR43537">
    <property type="entry name" value="TRANSCRIPTIONAL REGULATOR, GNTR FAMILY"/>
    <property type="match status" value="1"/>
</dbReference>
<organism evidence="5 6">
    <name type="scientific">Inquilinus limosus</name>
    <dbReference type="NCBI Taxonomy" id="171674"/>
    <lineage>
        <taxon>Bacteria</taxon>
        <taxon>Pseudomonadati</taxon>
        <taxon>Pseudomonadota</taxon>
        <taxon>Alphaproteobacteria</taxon>
        <taxon>Rhodospirillales</taxon>
        <taxon>Rhodospirillaceae</taxon>
        <taxon>Inquilinus</taxon>
    </lineage>
</organism>
<dbReference type="SUPFAM" id="SSF46785">
    <property type="entry name" value="Winged helix' DNA-binding domain"/>
    <property type="match status" value="1"/>
</dbReference>
<dbReference type="EMBL" id="NHON01000002">
    <property type="protein sequence ID" value="OWJ68868.1"/>
    <property type="molecule type" value="Genomic_DNA"/>
</dbReference>
<dbReference type="GO" id="GO:0003700">
    <property type="term" value="F:DNA-binding transcription factor activity"/>
    <property type="evidence" value="ECO:0007669"/>
    <property type="project" value="InterPro"/>
</dbReference>
<dbReference type="GO" id="GO:0003677">
    <property type="term" value="F:DNA binding"/>
    <property type="evidence" value="ECO:0007669"/>
    <property type="project" value="UniProtKB-KW"/>
</dbReference>
<keyword evidence="2" id="KW-0238">DNA-binding</keyword>
<evidence type="ECO:0000256" key="2">
    <source>
        <dbReference type="ARBA" id="ARBA00023125"/>
    </source>
</evidence>
<dbReference type="Gene3D" id="1.10.10.10">
    <property type="entry name" value="Winged helix-like DNA-binding domain superfamily/Winged helix DNA-binding domain"/>
    <property type="match status" value="1"/>
</dbReference>
<evidence type="ECO:0000256" key="3">
    <source>
        <dbReference type="ARBA" id="ARBA00023163"/>
    </source>
</evidence>
<keyword evidence="6" id="KW-1185">Reference proteome</keyword>
<dbReference type="STRING" id="1122125.GCA_000423185_04975"/>
<dbReference type="Gene3D" id="1.20.120.530">
    <property type="entry name" value="GntR ligand-binding domain-like"/>
    <property type="match status" value="1"/>
</dbReference>
<accession>A0A211ZU87</accession>
<dbReference type="SMART" id="SM00345">
    <property type="entry name" value="HTH_GNTR"/>
    <property type="match status" value="1"/>
</dbReference>
<dbReference type="PROSITE" id="PS50949">
    <property type="entry name" value="HTH_GNTR"/>
    <property type="match status" value="1"/>
</dbReference>
<comment type="caution">
    <text evidence="5">The sequence shown here is derived from an EMBL/GenBank/DDBJ whole genome shotgun (WGS) entry which is preliminary data.</text>
</comment>
<dbReference type="InterPro" id="IPR036388">
    <property type="entry name" value="WH-like_DNA-bd_sf"/>
</dbReference>
<dbReference type="Proteomes" id="UP000196655">
    <property type="component" value="Unassembled WGS sequence"/>
</dbReference>
<dbReference type="AlphaFoldDB" id="A0A211ZU87"/>
<proteinExistence type="predicted"/>
<feature type="domain" description="HTH gntR-type" evidence="4">
    <location>
        <begin position="20"/>
        <end position="87"/>
    </location>
</feature>
<sequence>MDTIETVGTLAGSRDIPDRGARAAAIYRSILDAIVEHRLPPRTKLSEDEIGTAFGVSRTIVRSALQALAHQHMVVIEKNRGAFVAAPTVEEAREVFEARRTLEAAIARRAAERTVPADIRRLERHLADEAEALGRDDRPRAIQLSGLFHLGIAEIARQRVMERFLRELVSRASLVIALYGRSGASACGHAEHEAILEALARHDADRAAAAMLAHLIHIEQDLDLAPAEAGPVDLAAVLRGDDARGLLLESRPSTR</sequence>
<dbReference type="InterPro" id="IPR008920">
    <property type="entry name" value="TF_FadR/GntR_C"/>
</dbReference>
<gene>
    <name evidence="5" type="ORF">BWR60_01930</name>
</gene>
<dbReference type="Pfam" id="PF00392">
    <property type="entry name" value="GntR"/>
    <property type="match status" value="1"/>
</dbReference>
<evidence type="ECO:0000313" key="6">
    <source>
        <dbReference type="Proteomes" id="UP000196655"/>
    </source>
</evidence>
<keyword evidence="1" id="KW-0805">Transcription regulation</keyword>
<evidence type="ECO:0000259" key="4">
    <source>
        <dbReference type="PROSITE" id="PS50949"/>
    </source>
</evidence>